<keyword evidence="4" id="KW-0539">Nucleus</keyword>
<protein>
    <submittedName>
        <fullName evidence="7">Cell division control 45</fullName>
    </submittedName>
</protein>
<keyword evidence="5" id="KW-0131">Cell cycle</keyword>
<dbReference type="Pfam" id="PF02724">
    <property type="entry name" value="CDC45"/>
    <property type="match status" value="1"/>
</dbReference>
<dbReference type="GO" id="GO:0003688">
    <property type="term" value="F:DNA replication origin binding"/>
    <property type="evidence" value="ECO:0007669"/>
    <property type="project" value="TreeGrafter"/>
</dbReference>
<evidence type="ECO:0000313" key="8">
    <source>
        <dbReference type="Proteomes" id="UP000536711"/>
    </source>
</evidence>
<evidence type="ECO:0000256" key="6">
    <source>
        <dbReference type="SAM" id="MobiDB-lite"/>
    </source>
</evidence>
<feature type="compositionally biased region" description="Acidic residues" evidence="6">
    <location>
        <begin position="770"/>
        <end position="796"/>
    </location>
</feature>
<evidence type="ECO:0000256" key="4">
    <source>
        <dbReference type="ARBA" id="ARBA00023242"/>
    </source>
</evidence>
<dbReference type="PANTHER" id="PTHR10507">
    <property type="entry name" value="CDC45-RELATED PROTEIN"/>
    <property type="match status" value="1"/>
</dbReference>
<keyword evidence="8" id="KW-1185">Reference proteome</keyword>
<dbReference type="GO" id="GO:0000727">
    <property type="term" value="P:double-strand break repair via break-induced replication"/>
    <property type="evidence" value="ECO:0007669"/>
    <property type="project" value="TreeGrafter"/>
</dbReference>
<feature type="compositionally biased region" description="Basic and acidic residues" evidence="6">
    <location>
        <begin position="728"/>
        <end position="769"/>
    </location>
</feature>
<evidence type="ECO:0000256" key="5">
    <source>
        <dbReference type="ARBA" id="ARBA00023306"/>
    </source>
</evidence>
<comment type="subcellular location">
    <subcellularLocation>
        <location evidence="1">Nucleus</location>
    </subcellularLocation>
</comment>
<feature type="region of interest" description="Disordered" evidence="6">
    <location>
        <begin position="200"/>
        <end position="300"/>
    </location>
</feature>
<dbReference type="PANTHER" id="PTHR10507:SF0">
    <property type="entry name" value="CELL DIVISION CONTROL PROTEIN 45 HOMOLOG"/>
    <property type="match status" value="1"/>
</dbReference>
<dbReference type="GO" id="GO:0003682">
    <property type="term" value="F:chromatin binding"/>
    <property type="evidence" value="ECO:0007669"/>
    <property type="project" value="TreeGrafter"/>
</dbReference>
<sequence>MYLPRQLISKLYVHLQQTRHPLSPPVLILVALEPDALCACRILTRLLKHDYIPHKIQPVAGYTDLEKAGRELVVPMMESQGGSGGVVVCLGVGGMVDLGPLLGLEPEGDDQPYSGVEVWVMDAHRPWNLGNVFGGFPLDPETEVSSSYQSRCPAGVNGGMIESAFKPGKGGIIVFDDGDIVDDMQTERNAYLELMEMPEIDDDGEDLGDTDDEDDDGNLNDAIQEPVRAGQKRKSWSDAEDESDDDRPHQRRRSNSSSSIAESPRRPQQRGLISMRQPDLGLSSDAIEPPSGAQLPAGPSLRAQRRQLLRLRQKHEAILHQYYKVGSSFSEPLSSMMYSLASDLGRADNDLLWLSIVGVTSMELYGRSSAGIAAPVRQSDKSRPTGWLGARGARIRQEFRDEVRRLNPPELANGRVAAENTGVIPTTARNPEDTGIRLSPEPRFLLIRHWSLYDSMLHSPYLFSRLKTWSEAGIKRLHKLLAKMGVSLAQCKQSYTHMDMMLKRELRAKLLKYGSLYNLDEMVPSVDTDGKDRAGAKDGWGFVRSWGWRATLSAQDVGVVIGALLEVGKHVQNSDPAVTASQAGRDAEEEAEFAAQGEEWIERFWEAYDALENIDALKAGLPTAQFLHRAIYRTGTSLINKKQIKHLRAFRMCVVKEGPDVSLFTHPAALTKLSLWIGEALAEQERETHGKLSHGGRGTPLVVASLNEKRGVYVVVGTGGGGGPDTTLLDREAAKKRKAEREEKLKKKEESRLAKQKIREDKRAARRDAGDDDDELETESEDSDSSDSDASDDEDVEHEKGYGLNKFGIAFQEVVAETNTRVRIDSFEHCVVEVKKEDLGGFLESLSMKVVVG</sequence>
<dbReference type="GO" id="GO:0051301">
    <property type="term" value="P:cell division"/>
    <property type="evidence" value="ECO:0007669"/>
    <property type="project" value="UniProtKB-KW"/>
</dbReference>
<feature type="compositionally biased region" description="Acidic residues" evidence="6">
    <location>
        <begin position="200"/>
        <end position="218"/>
    </location>
</feature>
<comment type="similarity">
    <text evidence="2">Belongs to the CDC45 family.</text>
</comment>
<evidence type="ECO:0000256" key="1">
    <source>
        <dbReference type="ARBA" id="ARBA00004123"/>
    </source>
</evidence>
<proteinExistence type="inferred from homology"/>
<evidence type="ECO:0000313" key="7">
    <source>
        <dbReference type="EMBL" id="KAF4422119.1"/>
    </source>
</evidence>
<dbReference type="AlphaFoldDB" id="A0A8H4NL77"/>
<dbReference type="OrthoDB" id="10258882at2759"/>
<name>A0A8H4NL77_9HYPO</name>
<keyword evidence="7" id="KW-0132">Cell division</keyword>
<dbReference type="GO" id="GO:1902977">
    <property type="term" value="P:mitotic DNA replication preinitiation complex assembly"/>
    <property type="evidence" value="ECO:0007669"/>
    <property type="project" value="TreeGrafter"/>
</dbReference>
<dbReference type="GO" id="GO:0006270">
    <property type="term" value="P:DNA replication initiation"/>
    <property type="evidence" value="ECO:0007669"/>
    <property type="project" value="InterPro"/>
</dbReference>
<dbReference type="Proteomes" id="UP000536711">
    <property type="component" value="Unassembled WGS sequence"/>
</dbReference>
<gene>
    <name evidence="7" type="ORF">FACUT_10780</name>
</gene>
<accession>A0A8H4NL77</accession>
<feature type="region of interest" description="Disordered" evidence="6">
    <location>
        <begin position="723"/>
        <end position="798"/>
    </location>
</feature>
<dbReference type="EMBL" id="JAADJF010000344">
    <property type="protein sequence ID" value="KAF4422119.1"/>
    <property type="molecule type" value="Genomic_DNA"/>
</dbReference>
<dbReference type="InterPro" id="IPR003874">
    <property type="entry name" value="CDC45"/>
</dbReference>
<reference evidence="7 8" key="1">
    <citation type="submission" date="2020-01" db="EMBL/GenBank/DDBJ databases">
        <title>Identification and distribution of gene clusters putatively required for synthesis of sphingolipid metabolism inhibitors in phylogenetically diverse species of the filamentous fungus Fusarium.</title>
        <authorList>
            <person name="Kim H.-S."/>
            <person name="Busman M."/>
            <person name="Brown D.W."/>
            <person name="Divon H."/>
            <person name="Uhlig S."/>
            <person name="Proctor R.H."/>
        </authorList>
    </citation>
    <scope>NUCLEOTIDE SEQUENCE [LARGE SCALE GENOMIC DNA]</scope>
    <source>
        <strain evidence="7 8">NRRL 13308</strain>
    </source>
</reference>
<comment type="caution">
    <text evidence="7">The sequence shown here is derived from an EMBL/GenBank/DDBJ whole genome shotgun (WGS) entry which is preliminary data.</text>
</comment>
<keyword evidence="3" id="KW-0235">DNA replication</keyword>
<dbReference type="GO" id="GO:0031261">
    <property type="term" value="C:DNA replication preinitiation complex"/>
    <property type="evidence" value="ECO:0007669"/>
    <property type="project" value="TreeGrafter"/>
</dbReference>
<evidence type="ECO:0000256" key="2">
    <source>
        <dbReference type="ARBA" id="ARBA00010727"/>
    </source>
</evidence>
<dbReference type="GO" id="GO:0003697">
    <property type="term" value="F:single-stranded DNA binding"/>
    <property type="evidence" value="ECO:0007669"/>
    <property type="project" value="TreeGrafter"/>
</dbReference>
<organism evidence="7 8">
    <name type="scientific">Fusarium acutatum</name>
    <dbReference type="NCBI Taxonomy" id="78861"/>
    <lineage>
        <taxon>Eukaryota</taxon>
        <taxon>Fungi</taxon>
        <taxon>Dikarya</taxon>
        <taxon>Ascomycota</taxon>
        <taxon>Pezizomycotina</taxon>
        <taxon>Sordariomycetes</taxon>
        <taxon>Hypocreomycetidae</taxon>
        <taxon>Hypocreales</taxon>
        <taxon>Nectriaceae</taxon>
        <taxon>Fusarium</taxon>
        <taxon>Fusarium fujikuroi species complex</taxon>
    </lineage>
</organism>
<evidence type="ECO:0000256" key="3">
    <source>
        <dbReference type="ARBA" id="ARBA00022705"/>
    </source>
</evidence>